<evidence type="ECO:0000313" key="3">
    <source>
        <dbReference type="EMBL" id="MBT0664604.1"/>
    </source>
</evidence>
<dbReference type="EMBL" id="JAHCVJ010000003">
    <property type="protein sequence ID" value="MBT0664604.1"/>
    <property type="molecule type" value="Genomic_DNA"/>
</dbReference>
<protein>
    <submittedName>
        <fullName evidence="3">MucR family transcriptional regulator</fullName>
    </submittedName>
</protein>
<comment type="caution">
    <text evidence="3">The sequence shown here is derived from an EMBL/GenBank/DDBJ whole genome shotgun (WGS) entry which is preliminary data.</text>
</comment>
<dbReference type="Pfam" id="PF05443">
    <property type="entry name" value="ROS_MUCR"/>
    <property type="match status" value="1"/>
</dbReference>
<dbReference type="AlphaFoldDB" id="A0AAW4L1L1"/>
<sequence length="163" mass="17331">MASTIIEMAAEIVAAHASTTTMSSEELIAELQKVHAALQSLEAGKEVVVPGEEVKPAITVKEAFKKNEVICLVCGKGGFKTLTRHLNSAHNIKPKDYKKQFGIPSKQPLSAKSLTDARRKVAQDRGLASNLAKARQVRAANAAAKNAKPAKAAPKAKVAKPKK</sequence>
<evidence type="ECO:0000313" key="4">
    <source>
        <dbReference type="Proteomes" id="UP000811899"/>
    </source>
</evidence>
<dbReference type="InterPro" id="IPR041920">
    <property type="entry name" value="ROS/MUCR_sf"/>
</dbReference>
<gene>
    <name evidence="3" type="ORF">KI809_09865</name>
</gene>
<reference evidence="3 4" key="1">
    <citation type="submission" date="2021-05" db="EMBL/GenBank/DDBJ databases">
        <title>The draft genome of Geobacter pelophilus DSM 12255.</title>
        <authorList>
            <person name="Xu Z."/>
            <person name="Masuda Y."/>
            <person name="Itoh H."/>
            <person name="Senoo K."/>
        </authorList>
    </citation>
    <scope>NUCLEOTIDE SEQUENCE [LARGE SCALE GENOMIC DNA]</scope>
    <source>
        <strain evidence="3 4">DSM 12255</strain>
    </source>
</reference>
<keyword evidence="4" id="KW-1185">Reference proteome</keyword>
<dbReference type="InterPro" id="IPR008807">
    <property type="entry name" value="ROS_MUCR"/>
</dbReference>
<evidence type="ECO:0000256" key="1">
    <source>
        <dbReference type="ARBA" id="ARBA00007031"/>
    </source>
</evidence>
<feature type="compositionally biased region" description="Low complexity" evidence="2">
    <location>
        <begin position="132"/>
        <end position="156"/>
    </location>
</feature>
<accession>A0AAW4L1L1</accession>
<name>A0AAW4L1L1_9BACT</name>
<evidence type="ECO:0000256" key="2">
    <source>
        <dbReference type="SAM" id="MobiDB-lite"/>
    </source>
</evidence>
<dbReference type="GO" id="GO:0006355">
    <property type="term" value="P:regulation of DNA-templated transcription"/>
    <property type="evidence" value="ECO:0007669"/>
    <property type="project" value="InterPro"/>
</dbReference>
<dbReference type="Proteomes" id="UP000811899">
    <property type="component" value="Unassembled WGS sequence"/>
</dbReference>
<dbReference type="GO" id="GO:0008270">
    <property type="term" value="F:zinc ion binding"/>
    <property type="evidence" value="ECO:0007669"/>
    <property type="project" value="InterPro"/>
</dbReference>
<comment type="similarity">
    <text evidence="1">Belongs to the ros/MucR family.</text>
</comment>
<organism evidence="3 4">
    <name type="scientific">Geoanaerobacter pelophilus</name>
    <dbReference type="NCBI Taxonomy" id="60036"/>
    <lineage>
        <taxon>Bacteria</taxon>
        <taxon>Pseudomonadati</taxon>
        <taxon>Thermodesulfobacteriota</taxon>
        <taxon>Desulfuromonadia</taxon>
        <taxon>Geobacterales</taxon>
        <taxon>Geobacteraceae</taxon>
        <taxon>Geoanaerobacter</taxon>
    </lineage>
</organism>
<dbReference type="Gene3D" id="1.10.10.1550">
    <property type="entry name" value="ROS/MUCR transcriptional regulator protein"/>
    <property type="match status" value="1"/>
</dbReference>
<proteinExistence type="inferred from homology"/>
<dbReference type="GO" id="GO:0003677">
    <property type="term" value="F:DNA binding"/>
    <property type="evidence" value="ECO:0007669"/>
    <property type="project" value="InterPro"/>
</dbReference>
<dbReference type="RefSeq" id="WP_214171362.1">
    <property type="nucleotide sequence ID" value="NZ_JAHCVJ010000003.1"/>
</dbReference>
<feature type="region of interest" description="Disordered" evidence="2">
    <location>
        <begin position="98"/>
        <end position="163"/>
    </location>
</feature>